<keyword evidence="3" id="KW-1185">Reference proteome</keyword>
<organism evidence="2 3">
    <name type="scientific">Cryptosporangium aurantiacum</name>
    <dbReference type="NCBI Taxonomy" id="134849"/>
    <lineage>
        <taxon>Bacteria</taxon>
        <taxon>Bacillati</taxon>
        <taxon>Actinomycetota</taxon>
        <taxon>Actinomycetes</taxon>
        <taxon>Cryptosporangiales</taxon>
        <taxon>Cryptosporangiaceae</taxon>
        <taxon>Cryptosporangium</taxon>
    </lineage>
</organism>
<dbReference type="Gene3D" id="3.40.50.11900">
    <property type="match status" value="1"/>
</dbReference>
<proteinExistence type="inferred from homology"/>
<dbReference type="PANTHER" id="PTHR30548:SF1">
    <property type="entry name" value="DEHYDRATASE SUBUNIT MJ0007-RELATED"/>
    <property type="match status" value="1"/>
</dbReference>
<evidence type="ECO:0000313" key="2">
    <source>
        <dbReference type="EMBL" id="SHN74868.1"/>
    </source>
</evidence>
<dbReference type="STRING" id="134849.SAMN05443668_107164"/>
<dbReference type="RefSeq" id="WP_073259969.1">
    <property type="nucleotide sequence ID" value="NZ_FRCS01000007.1"/>
</dbReference>
<dbReference type="OrthoDB" id="3175226at2"/>
<comment type="similarity">
    <text evidence="1">Belongs to the FldB/FldC dehydratase alpha/beta subunit family.</text>
</comment>
<dbReference type="AlphaFoldDB" id="A0A1M7TVW9"/>
<gene>
    <name evidence="2" type="ORF">SAMN05443668_107164</name>
</gene>
<dbReference type="GO" id="GO:0016836">
    <property type="term" value="F:hydro-lyase activity"/>
    <property type="evidence" value="ECO:0007669"/>
    <property type="project" value="UniProtKB-ARBA"/>
</dbReference>
<dbReference type="EMBL" id="FRCS01000007">
    <property type="protein sequence ID" value="SHN74868.1"/>
    <property type="molecule type" value="Genomic_DNA"/>
</dbReference>
<dbReference type="PANTHER" id="PTHR30548">
    <property type="entry name" value="2-HYDROXYGLUTARYL-COA DEHYDRATASE, D-COMPONENT-RELATED"/>
    <property type="match status" value="1"/>
</dbReference>
<accession>A0A1M7TVW9</accession>
<reference evidence="2 3" key="1">
    <citation type="submission" date="2016-11" db="EMBL/GenBank/DDBJ databases">
        <authorList>
            <person name="Jaros S."/>
            <person name="Januszkiewicz K."/>
            <person name="Wedrychowicz H."/>
        </authorList>
    </citation>
    <scope>NUCLEOTIDE SEQUENCE [LARGE SCALE GENOMIC DNA]</scope>
    <source>
        <strain evidence="2 3">DSM 46144</strain>
    </source>
</reference>
<dbReference type="Pfam" id="PF06050">
    <property type="entry name" value="HGD-D"/>
    <property type="match status" value="1"/>
</dbReference>
<evidence type="ECO:0000313" key="3">
    <source>
        <dbReference type="Proteomes" id="UP000184440"/>
    </source>
</evidence>
<sequence length="408" mass="46107">MTERLPSALAATQYQRRWFAELRASGVPIALVNADAPQEIFRAMEIPYVVSQWWASIVAAKQRTADHLALLAARGYPDHTEQYSSLSFASSFGVDDPPWGGLPTPSVLLGEATGDVTRKIFEAWHEETGVPYYALESAAHDPVPERWWELMPHDWEHTIGTPRLDLMQEELVGLIRFLEMHTGRRFSETRFRRVMDLANEQAEWNRRTRDLIASARPCPVAVTDIVPSVMVPQWHRGTEWARDAARTLYEEVAQRVGAGRGAGAERARLMWIGRGLWFDLGFYRRFEERYGAVFVWSMYLAIAADGYARYGPDPLRALAARFAAFTDQLYTPPWSVEWYVHQARTHGVDGVVHLVSEDGRGSWFTTSALRAAGIPVLELRADNVDSRGYDPDAAERTVGAWLTEQVTG</sequence>
<name>A0A1M7TVW9_9ACTN</name>
<dbReference type="Proteomes" id="UP000184440">
    <property type="component" value="Unassembled WGS sequence"/>
</dbReference>
<protein>
    <submittedName>
        <fullName evidence="2">Benzoyl-CoA reductase/2-hydroxyglutaryl-CoA dehydratase subunit, BcrC/BadD/HgdB</fullName>
    </submittedName>
</protein>
<evidence type="ECO:0000256" key="1">
    <source>
        <dbReference type="ARBA" id="ARBA00005806"/>
    </source>
</evidence>
<dbReference type="InterPro" id="IPR010327">
    <property type="entry name" value="FldB/FldC_alpha/beta"/>
</dbReference>